<gene>
    <name evidence="8" type="ORF">B5C08_05355</name>
</gene>
<dbReference type="GO" id="GO:0003886">
    <property type="term" value="F:DNA (cytosine-5-)-methyltransferase activity"/>
    <property type="evidence" value="ECO:0007669"/>
    <property type="project" value="UniProtKB-EC"/>
</dbReference>
<dbReference type="RefSeq" id="WP_096591246.1">
    <property type="nucleotide sequence ID" value="NZ_MWUU01000005.1"/>
</dbReference>
<dbReference type="EMBL" id="MWUU01000005">
    <property type="protein sequence ID" value="PCF55891.1"/>
    <property type="molecule type" value="Genomic_DNA"/>
</dbReference>
<evidence type="ECO:0000256" key="6">
    <source>
        <dbReference type="RuleBase" id="RU000416"/>
    </source>
</evidence>
<dbReference type="PANTHER" id="PTHR46098:SF1">
    <property type="entry name" value="TRNA (CYTOSINE(38)-C(5))-METHYLTRANSFERASE"/>
    <property type="match status" value="1"/>
</dbReference>
<reference evidence="8 9" key="1">
    <citation type="journal article" date="2017" name="PLoS ONE">
        <title>Development of a real-time PCR for detection of Staphylococcus pseudintermedius using a novel automated comparison of whole-genome sequences.</title>
        <authorList>
            <person name="Verstappen K.M."/>
            <person name="Huijbregts L."/>
            <person name="Spaninks M."/>
            <person name="Wagenaar J.A."/>
            <person name="Fluit A.C."/>
            <person name="Duim B."/>
        </authorList>
    </citation>
    <scope>NUCLEOTIDE SEQUENCE [LARGE SCALE GENOMIC DNA]</scope>
    <source>
        <strain evidence="8 9">215070706401-1</strain>
    </source>
</reference>
<keyword evidence="1 5" id="KW-0489">Methyltransferase</keyword>
<dbReference type="EC" id="2.1.1.37" evidence="7"/>
<evidence type="ECO:0000313" key="8">
    <source>
        <dbReference type="EMBL" id="PCF55891.1"/>
    </source>
</evidence>
<name>A0A2A4GXM1_9STAP</name>
<evidence type="ECO:0000256" key="7">
    <source>
        <dbReference type="RuleBase" id="RU000417"/>
    </source>
</evidence>
<evidence type="ECO:0000256" key="4">
    <source>
        <dbReference type="ARBA" id="ARBA00022747"/>
    </source>
</evidence>
<dbReference type="GO" id="GO:0009307">
    <property type="term" value="P:DNA restriction-modification system"/>
    <property type="evidence" value="ECO:0007669"/>
    <property type="project" value="UniProtKB-KW"/>
</dbReference>
<dbReference type="Proteomes" id="UP000218335">
    <property type="component" value="Unassembled WGS sequence"/>
</dbReference>
<dbReference type="InterPro" id="IPR031303">
    <property type="entry name" value="C5_meth_CS"/>
</dbReference>
<dbReference type="InterPro" id="IPR050750">
    <property type="entry name" value="C5-MTase"/>
</dbReference>
<evidence type="ECO:0000256" key="3">
    <source>
        <dbReference type="ARBA" id="ARBA00022691"/>
    </source>
</evidence>
<dbReference type="PROSITE" id="PS00094">
    <property type="entry name" value="C5_MTASE_1"/>
    <property type="match status" value="1"/>
</dbReference>
<evidence type="ECO:0000313" key="9">
    <source>
        <dbReference type="Proteomes" id="UP000218335"/>
    </source>
</evidence>
<dbReference type="InterPro" id="IPR001525">
    <property type="entry name" value="C5_MeTfrase"/>
</dbReference>
<accession>A0A2A4GXM1</accession>
<comment type="caution">
    <text evidence="8">The sequence shown here is derived from an EMBL/GenBank/DDBJ whole genome shotgun (WGS) entry which is preliminary data.</text>
</comment>
<sequence length="426" mass="48872">MFKVIETFSGIGSQAQALKNIGADHSVVATVEWEIAAIYAYDIIHNGPQNLKEYRHHTKQSLVEEISKYNISSDGKSPISTRGINQMSTVHLKAILAAIERSHNLVDITQVNAENLPVADLLTYSFPCQDLSISGNWHKNVGGIDRNADNRSTLLWQIERILIELENSNKPLPKFLLMENVSNILSNKHIKNFNEWCSFLEELGYINQTYTLDARAFGVPQSRVRTFMVSVLATDYEEVTEIQNYFDMNNLENYQIDLSKMAPLKDYLRLDYSDQVYRKEAIESTPHLTNSREKICQLNKRLAKGSYEILSSFARTVTTKQDRHPNSGIVLYDEILTDINSKYRNLTPRECFLLMGFDEEVFDLLINNNIKVSANKQMLTKSKLIKLAGNSIVVQVLEEIFKQILEIDNKILKKHQNKYEEEIEVV</sequence>
<dbReference type="GO" id="GO:0032259">
    <property type="term" value="P:methylation"/>
    <property type="evidence" value="ECO:0007669"/>
    <property type="project" value="UniProtKB-KW"/>
</dbReference>
<dbReference type="PANTHER" id="PTHR46098">
    <property type="entry name" value="TRNA (CYTOSINE(38)-C(5))-METHYLTRANSFERASE"/>
    <property type="match status" value="1"/>
</dbReference>
<dbReference type="InterPro" id="IPR029063">
    <property type="entry name" value="SAM-dependent_MTases_sf"/>
</dbReference>
<keyword evidence="2 5" id="KW-0808">Transferase</keyword>
<evidence type="ECO:0000256" key="2">
    <source>
        <dbReference type="ARBA" id="ARBA00022679"/>
    </source>
</evidence>
<evidence type="ECO:0000256" key="5">
    <source>
        <dbReference type="PROSITE-ProRule" id="PRU01016"/>
    </source>
</evidence>
<dbReference type="Gene3D" id="3.40.50.150">
    <property type="entry name" value="Vaccinia Virus protein VP39"/>
    <property type="match status" value="1"/>
</dbReference>
<evidence type="ECO:0000256" key="1">
    <source>
        <dbReference type="ARBA" id="ARBA00022603"/>
    </source>
</evidence>
<keyword evidence="4" id="KW-0680">Restriction system</keyword>
<dbReference type="SUPFAM" id="SSF53335">
    <property type="entry name" value="S-adenosyl-L-methionine-dependent methyltransferases"/>
    <property type="match status" value="1"/>
</dbReference>
<dbReference type="Gene3D" id="3.90.120.10">
    <property type="entry name" value="DNA Methylase, subunit A, domain 2"/>
    <property type="match status" value="1"/>
</dbReference>
<dbReference type="InterPro" id="IPR018117">
    <property type="entry name" value="C5_DNA_meth_AS"/>
</dbReference>
<dbReference type="AlphaFoldDB" id="A0A2A4GXM1"/>
<proteinExistence type="inferred from homology"/>
<dbReference type="PRINTS" id="PR00105">
    <property type="entry name" value="C5METTRFRASE"/>
</dbReference>
<dbReference type="PROSITE" id="PS51679">
    <property type="entry name" value="SAM_MT_C5"/>
    <property type="match status" value="1"/>
</dbReference>
<protein>
    <recommendedName>
        <fullName evidence="7">Cytosine-specific methyltransferase</fullName>
        <ecNumber evidence="7">2.1.1.37</ecNumber>
    </recommendedName>
</protein>
<organism evidence="8 9">
    <name type="scientific">Staphylococcus delphini</name>
    <dbReference type="NCBI Taxonomy" id="53344"/>
    <lineage>
        <taxon>Bacteria</taxon>
        <taxon>Bacillati</taxon>
        <taxon>Bacillota</taxon>
        <taxon>Bacilli</taxon>
        <taxon>Bacillales</taxon>
        <taxon>Staphylococcaceae</taxon>
        <taxon>Staphylococcus</taxon>
        <taxon>Staphylococcus intermedius group</taxon>
    </lineage>
</organism>
<dbReference type="Pfam" id="PF00145">
    <property type="entry name" value="DNA_methylase"/>
    <property type="match status" value="1"/>
</dbReference>
<feature type="active site" evidence="5">
    <location>
        <position position="128"/>
    </location>
</feature>
<dbReference type="PROSITE" id="PS00095">
    <property type="entry name" value="C5_MTASE_2"/>
    <property type="match status" value="1"/>
</dbReference>
<dbReference type="NCBIfam" id="TIGR00675">
    <property type="entry name" value="dcm"/>
    <property type="match status" value="1"/>
</dbReference>
<comment type="catalytic activity">
    <reaction evidence="7">
        <text>a 2'-deoxycytidine in DNA + S-adenosyl-L-methionine = a 5-methyl-2'-deoxycytidine in DNA + S-adenosyl-L-homocysteine + H(+)</text>
        <dbReference type="Rhea" id="RHEA:13681"/>
        <dbReference type="Rhea" id="RHEA-COMP:11369"/>
        <dbReference type="Rhea" id="RHEA-COMP:11370"/>
        <dbReference type="ChEBI" id="CHEBI:15378"/>
        <dbReference type="ChEBI" id="CHEBI:57856"/>
        <dbReference type="ChEBI" id="CHEBI:59789"/>
        <dbReference type="ChEBI" id="CHEBI:85452"/>
        <dbReference type="ChEBI" id="CHEBI:85454"/>
        <dbReference type="EC" id="2.1.1.37"/>
    </reaction>
</comment>
<comment type="similarity">
    <text evidence="5 6">Belongs to the class I-like SAM-binding methyltransferase superfamily. C5-methyltransferase family.</text>
</comment>
<keyword evidence="3 5" id="KW-0949">S-adenosyl-L-methionine</keyword>